<proteinExistence type="predicted"/>
<dbReference type="AlphaFoldDB" id="A0AAW0J4N9"/>
<protein>
    <submittedName>
        <fullName evidence="1">Uncharacterized protein</fullName>
    </submittedName>
</protein>
<organism evidence="1 2">
    <name type="scientific">Myodes glareolus</name>
    <name type="common">Bank vole</name>
    <name type="synonym">Clethrionomys glareolus</name>
    <dbReference type="NCBI Taxonomy" id="447135"/>
    <lineage>
        <taxon>Eukaryota</taxon>
        <taxon>Metazoa</taxon>
        <taxon>Chordata</taxon>
        <taxon>Craniata</taxon>
        <taxon>Vertebrata</taxon>
        <taxon>Euteleostomi</taxon>
        <taxon>Mammalia</taxon>
        <taxon>Eutheria</taxon>
        <taxon>Euarchontoglires</taxon>
        <taxon>Glires</taxon>
        <taxon>Rodentia</taxon>
        <taxon>Myomorpha</taxon>
        <taxon>Muroidea</taxon>
        <taxon>Cricetidae</taxon>
        <taxon>Arvicolinae</taxon>
        <taxon>Myodes</taxon>
    </lineage>
</organism>
<gene>
    <name evidence="1" type="ORF">U0070_003728</name>
</gene>
<keyword evidence="2" id="KW-1185">Reference proteome</keyword>
<evidence type="ECO:0000313" key="2">
    <source>
        <dbReference type="Proteomes" id="UP001488838"/>
    </source>
</evidence>
<evidence type="ECO:0000313" key="1">
    <source>
        <dbReference type="EMBL" id="KAK7821687.1"/>
    </source>
</evidence>
<comment type="caution">
    <text evidence="1">The sequence shown here is derived from an EMBL/GenBank/DDBJ whole genome shotgun (WGS) entry which is preliminary data.</text>
</comment>
<accession>A0AAW0J4N9</accession>
<reference evidence="1 2" key="1">
    <citation type="journal article" date="2023" name="bioRxiv">
        <title>Conserved and derived expression patterns and positive selection on dental genes reveal complex evolutionary context of ever-growing rodent molars.</title>
        <authorList>
            <person name="Calamari Z.T."/>
            <person name="Song A."/>
            <person name="Cohen E."/>
            <person name="Akter M."/>
            <person name="Roy R.D."/>
            <person name="Hallikas O."/>
            <person name="Christensen M.M."/>
            <person name="Li P."/>
            <person name="Marangoni P."/>
            <person name="Jernvall J."/>
            <person name="Klein O.D."/>
        </authorList>
    </citation>
    <scope>NUCLEOTIDE SEQUENCE [LARGE SCALE GENOMIC DNA]</scope>
    <source>
        <strain evidence="1">V071</strain>
    </source>
</reference>
<feature type="non-terminal residue" evidence="1">
    <location>
        <position position="1"/>
    </location>
</feature>
<dbReference type="EMBL" id="JBBHLL010000063">
    <property type="protein sequence ID" value="KAK7821687.1"/>
    <property type="molecule type" value="Genomic_DNA"/>
</dbReference>
<dbReference type="Proteomes" id="UP001488838">
    <property type="component" value="Unassembled WGS sequence"/>
</dbReference>
<name>A0AAW0J4N9_MYOGA</name>
<sequence length="79" mass="9020">SRKASDLSFVLQILVSDMESETLVCFWSPETPIHRHIYSLFAGKLNQERTKRNGWCLYRDSPASPRSKADTGVYTIARS</sequence>